<protein>
    <submittedName>
        <fullName evidence="1">PilT domain-containing protein</fullName>
    </submittedName>
</protein>
<dbReference type="KEGG" id="vdi:Vdis_0537"/>
<dbReference type="GeneID" id="9751457"/>
<dbReference type="SUPFAM" id="SSF88723">
    <property type="entry name" value="PIN domain-like"/>
    <property type="match status" value="1"/>
</dbReference>
<dbReference type="InterPro" id="IPR029060">
    <property type="entry name" value="PIN-like_dom_sf"/>
</dbReference>
<proteinExistence type="predicted"/>
<evidence type="ECO:0000313" key="2">
    <source>
        <dbReference type="Proteomes" id="UP000006681"/>
    </source>
</evidence>
<keyword evidence="2" id="KW-1185">Reference proteome</keyword>
<dbReference type="RefSeq" id="WP_013335660.1">
    <property type="nucleotide sequence ID" value="NC_014537.1"/>
</dbReference>
<dbReference type="Gene3D" id="3.40.50.1010">
    <property type="entry name" value="5'-nuclease"/>
    <property type="match status" value="1"/>
</dbReference>
<accession>E1QUT2</accession>
<reference evidence="1 2" key="1">
    <citation type="journal article" date="2010" name="Stand. Genomic Sci.">
        <title>Complete genome sequence of Vulcanisaeta distributa type strain (IC-017).</title>
        <authorList>
            <person name="Mavromatis K."/>
            <person name="Sikorski J."/>
            <person name="Pabst E."/>
            <person name="Teshima H."/>
            <person name="Lapidus A."/>
            <person name="Lucas S."/>
            <person name="Nolan M."/>
            <person name="Glavina Del Rio T."/>
            <person name="Cheng J.F."/>
            <person name="Bruce D."/>
            <person name="Goodwin L."/>
            <person name="Pitluck S."/>
            <person name="Liolios K."/>
            <person name="Ivanova N."/>
            <person name="Mikhailova N."/>
            <person name="Pati A."/>
            <person name="Chen A."/>
            <person name="Palaniappan K."/>
            <person name="Land M."/>
            <person name="Hauser L."/>
            <person name="Chang Y.J."/>
            <person name="Jeffries C.D."/>
            <person name="Rohde M."/>
            <person name="Spring S."/>
            <person name="Goker M."/>
            <person name="Wirth R."/>
            <person name="Woyke T."/>
            <person name="Bristow J."/>
            <person name="Eisen J.A."/>
            <person name="Markowitz V."/>
            <person name="Hugenholtz P."/>
            <person name="Klenk H.P."/>
            <person name="Kyrpides N.C."/>
        </authorList>
    </citation>
    <scope>NUCLEOTIDE SEQUENCE [LARGE SCALE GENOMIC DNA]</scope>
    <source>
        <strain evidence="2">DSM 14429 / JCM 11212 / NBRC 100878 / IC-017</strain>
    </source>
</reference>
<organism evidence="1 2">
    <name type="scientific">Vulcanisaeta distributa (strain DSM 14429 / JCM 11212 / NBRC 100878 / IC-017)</name>
    <dbReference type="NCBI Taxonomy" id="572478"/>
    <lineage>
        <taxon>Archaea</taxon>
        <taxon>Thermoproteota</taxon>
        <taxon>Thermoprotei</taxon>
        <taxon>Thermoproteales</taxon>
        <taxon>Thermoproteaceae</taxon>
        <taxon>Vulcanisaeta</taxon>
    </lineage>
</organism>
<dbReference type="STRING" id="572478.Vdis_0537"/>
<reference evidence="2" key="2">
    <citation type="journal article" date="2010" name="Stand. Genomic Sci.">
        <title>Complete genome sequence of Vulcanisaeta distributa type strain (IC-017T).</title>
        <authorList>
            <person name="Mavromatis K."/>
            <person name="Sikorski J."/>
            <person name="Pabst E."/>
            <person name="Teshima H."/>
            <person name="Lapidus A."/>
            <person name="Lucas S."/>
            <person name="Nolan M."/>
            <person name="Glavina Del Rio T."/>
            <person name="Cheng J."/>
            <person name="Bruce D."/>
            <person name="Goodwin L."/>
            <person name="Pitluck S."/>
            <person name="Liolios K."/>
            <person name="Ivanova N."/>
            <person name="Mikhailova N."/>
            <person name="Pati A."/>
            <person name="Chen A."/>
            <person name="Palaniappan K."/>
            <person name="Land M."/>
            <person name="Hauser L."/>
            <person name="Chang Y."/>
            <person name="Jeffries C."/>
            <person name="Rohde M."/>
            <person name="Spring S."/>
            <person name="Goker M."/>
            <person name="Wirth R."/>
            <person name="Woyke T."/>
            <person name="Bristow J."/>
            <person name="Eisen J."/>
            <person name="Markowitz V."/>
            <person name="Hugenholtz P."/>
            <person name="Klenk H."/>
            <person name="Kyrpides N."/>
        </authorList>
    </citation>
    <scope>NUCLEOTIDE SEQUENCE [LARGE SCALE GENOMIC DNA]</scope>
    <source>
        <strain evidence="2">DSM 14429 / JCM 11212 / NBRC 100878 / IC-017</strain>
    </source>
</reference>
<dbReference type="Proteomes" id="UP000006681">
    <property type="component" value="Chromosome"/>
</dbReference>
<dbReference type="EMBL" id="CP002100">
    <property type="protein sequence ID" value="ADN49935.1"/>
    <property type="molecule type" value="Genomic_DNA"/>
</dbReference>
<sequence length="124" mass="14278">MSSRDTVILDASAILHMRDLRPLMGMGDLVTTNHVINELKDARAIVVPEILNISVYDISEDEIVRARRNYHLPRLLSDADVSLIVLALKLRDRNPMVITDDSLLIKFLRKLGIRYSVIFLRRRQ</sequence>
<dbReference type="HOGENOM" id="CLU_163114_0_0_2"/>
<dbReference type="AlphaFoldDB" id="E1QUT2"/>
<gene>
    <name evidence="1" type="ordered locus">Vdis_0537</name>
</gene>
<name>E1QUT2_VULDI</name>
<evidence type="ECO:0000313" key="1">
    <source>
        <dbReference type="EMBL" id="ADN49935.1"/>
    </source>
</evidence>
<dbReference type="OrthoDB" id="27274at2157"/>
<dbReference type="eggNOG" id="arCOG00721">
    <property type="taxonomic scope" value="Archaea"/>
</dbReference>